<sequence>VQRGLKDINNIKKKVKSIVEYFKRSLRVQSKLQAMQQQMGLSPLKLNQDVVTR</sequence>
<feature type="non-terminal residue" evidence="1">
    <location>
        <position position="1"/>
    </location>
</feature>
<dbReference type="Proteomes" id="UP000478052">
    <property type="component" value="Unassembled WGS sequence"/>
</dbReference>
<organism evidence="1 2">
    <name type="scientific">Aphis craccivora</name>
    <name type="common">Cowpea aphid</name>
    <dbReference type="NCBI Taxonomy" id="307492"/>
    <lineage>
        <taxon>Eukaryota</taxon>
        <taxon>Metazoa</taxon>
        <taxon>Ecdysozoa</taxon>
        <taxon>Arthropoda</taxon>
        <taxon>Hexapoda</taxon>
        <taxon>Insecta</taxon>
        <taxon>Pterygota</taxon>
        <taxon>Neoptera</taxon>
        <taxon>Paraneoptera</taxon>
        <taxon>Hemiptera</taxon>
        <taxon>Sternorrhyncha</taxon>
        <taxon>Aphidomorpha</taxon>
        <taxon>Aphidoidea</taxon>
        <taxon>Aphididae</taxon>
        <taxon>Aphidini</taxon>
        <taxon>Aphis</taxon>
        <taxon>Aphis</taxon>
    </lineage>
</organism>
<name>A0A6G0Y326_APHCR</name>
<evidence type="ECO:0000313" key="2">
    <source>
        <dbReference type="Proteomes" id="UP000478052"/>
    </source>
</evidence>
<reference evidence="1 2" key="1">
    <citation type="submission" date="2019-08" db="EMBL/GenBank/DDBJ databases">
        <title>Whole genome of Aphis craccivora.</title>
        <authorList>
            <person name="Voronova N.V."/>
            <person name="Shulinski R.S."/>
            <person name="Bandarenka Y.V."/>
            <person name="Zhorov D.G."/>
            <person name="Warner D."/>
        </authorList>
    </citation>
    <scope>NUCLEOTIDE SEQUENCE [LARGE SCALE GENOMIC DNA]</scope>
    <source>
        <strain evidence="1">180601</strain>
        <tissue evidence="1">Whole Body</tissue>
    </source>
</reference>
<protein>
    <submittedName>
        <fullName evidence="1">Zinc finger BED domain-containing protein 1-like</fullName>
    </submittedName>
</protein>
<evidence type="ECO:0000313" key="1">
    <source>
        <dbReference type="EMBL" id="KAF0748447.1"/>
    </source>
</evidence>
<comment type="caution">
    <text evidence="1">The sequence shown here is derived from an EMBL/GenBank/DDBJ whole genome shotgun (WGS) entry which is preliminary data.</text>
</comment>
<gene>
    <name evidence="1" type="ORF">FWK35_00018878</name>
</gene>
<keyword evidence="2" id="KW-1185">Reference proteome</keyword>
<proteinExistence type="predicted"/>
<dbReference type="EMBL" id="VUJU01006469">
    <property type="protein sequence ID" value="KAF0748447.1"/>
    <property type="molecule type" value="Genomic_DNA"/>
</dbReference>
<dbReference type="AlphaFoldDB" id="A0A6G0Y326"/>
<accession>A0A6G0Y326</accession>